<dbReference type="AlphaFoldDB" id="L9YXY6"/>
<feature type="transmembrane region" description="Helical" evidence="2">
    <location>
        <begin position="12"/>
        <end position="37"/>
    </location>
</feature>
<dbReference type="Pfam" id="PF17647">
    <property type="entry name" value="DUF5518"/>
    <property type="match status" value="1"/>
</dbReference>
<keyword evidence="2" id="KW-0472">Membrane</keyword>
<dbReference type="InterPro" id="IPR040493">
    <property type="entry name" value="DUF5518"/>
</dbReference>
<dbReference type="eggNOG" id="arCOG06339">
    <property type="taxonomic scope" value="Archaea"/>
</dbReference>
<keyword evidence="2" id="KW-0812">Transmembrane</keyword>
<dbReference type="EMBL" id="AOII01000041">
    <property type="protein sequence ID" value="ELY78974.1"/>
    <property type="molecule type" value="Genomic_DNA"/>
</dbReference>
<evidence type="ECO:0000313" key="3">
    <source>
        <dbReference type="EMBL" id="ELY78974.1"/>
    </source>
</evidence>
<feature type="compositionally biased region" description="Basic and acidic residues" evidence="1">
    <location>
        <begin position="150"/>
        <end position="190"/>
    </location>
</feature>
<feature type="region of interest" description="Disordered" evidence="1">
    <location>
        <begin position="132"/>
        <end position="190"/>
    </location>
</feature>
<accession>L9YXY6</accession>
<evidence type="ECO:0000256" key="1">
    <source>
        <dbReference type="SAM" id="MobiDB-lite"/>
    </source>
</evidence>
<proteinExistence type="predicted"/>
<feature type="transmembrane region" description="Helical" evidence="2">
    <location>
        <begin position="49"/>
        <end position="72"/>
    </location>
</feature>
<dbReference type="eggNOG" id="arCOG04907">
    <property type="taxonomic scope" value="Archaea"/>
</dbReference>
<evidence type="ECO:0008006" key="5">
    <source>
        <dbReference type="Google" id="ProtNLM"/>
    </source>
</evidence>
<evidence type="ECO:0000256" key="2">
    <source>
        <dbReference type="SAM" id="Phobius"/>
    </source>
</evidence>
<dbReference type="RefSeq" id="WP_006184985.1">
    <property type="nucleotide sequence ID" value="NZ_AOII01000041.1"/>
</dbReference>
<comment type="caution">
    <text evidence="3">The sequence shown here is derived from an EMBL/GenBank/DDBJ whole genome shotgun (WGS) entry which is preliminary data.</text>
</comment>
<keyword evidence="2" id="KW-1133">Transmembrane helix</keyword>
<evidence type="ECO:0000313" key="4">
    <source>
        <dbReference type="Proteomes" id="UP000011618"/>
    </source>
</evidence>
<reference evidence="3 4" key="1">
    <citation type="journal article" date="2014" name="PLoS Genet.">
        <title>Phylogenetically driven sequencing of extremely halophilic archaea reveals strategies for static and dynamic osmo-response.</title>
        <authorList>
            <person name="Becker E.A."/>
            <person name="Seitzer P.M."/>
            <person name="Tritt A."/>
            <person name="Larsen D."/>
            <person name="Krusor M."/>
            <person name="Yao A.I."/>
            <person name="Wu D."/>
            <person name="Madern D."/>
            <person name="Eisen J.A."/>
            <person name="Darling A.E."/>
            <person name="Facciotti M.T."/>
        </authorList>
    </citation>
    <scope>NUCLEOTIDE SEQUENCE [LARGE SCALE GENOMIC DNA]</scope>
    <source>
        <strain evidence="3 4">DSM 3751</strain>
    </source>
</reference>
<sequence length="190" mass="19791">MVSTRTFVNAVIGAVVGVALSFIPGSTVLGGAVAGFLEGPDGRAGTIAGVIAGFVMFLPIATGGALVFGFLGLGLLGGVPGGGIAVLSIFVVVALLIVLVYTIGFSVLGGYLGAYLARQYPEKRRRTRDTIGFSTASERPSHAADVPPSPDRDPETTRGWDRDGRSDRDPSAGSDGDRYPDRDREYESDR</sequence>
<protein>
    <recommendedName>
        <fullName evidence="5">DUF5518 domain-containing protein</fullName>
    </recommendedName>
</protein>
<dbReference type="Proteomes" id="UP000011618">
    <property type="component" value="Unassembled WGS sequence"/>
</dbReference>
<dbReference type="OrthoDB" id="341846at2157"/>
<dbReference type="PATRIC" id="fig|1227495.3.peg.1423"/>
<gene>
    <name evidence="3" type="ORF">C487_07100</name>
</gene>
<name>L9YXY6_9EURY</name>
<feature type="transmembrane region" description="Helical" evidence="2">
    <location>
        <begin position="84"/>
        <end position="117"/>
    </location>
</feature>
<organism evidence="3 4">
    <name type="scientific">Natrinema pallidum DSM 3751</name>
    <dbReference type="NCBI Taxonomy" id="1227495"/>
    <lineage>
        <taxon>Archaea</taxon>
        <taxon>Methanobacteriati</taxon>
        <taxon>Methanobacteriota</taxon>
        <taxon>Stenosarchaea group</taxon>
        <taxon>Halobacteria</taxon>
        <taxon>Halobacteriales</taxon>
        <taxon>Natrialbaceae</taxon>
        <taxon>Natrinema</taxon>
    </lineage>
</organism>